<evidence type="ECO:0000313" key="2">
    <source>
        <dbReference type="Proteomes" id="UP000247702"/>
    </source>
</evidence>
<reference evidence="1 2" key="1">
    <citation type="submission" date="2017-11" db="EMBL/GenBank/DDBJ databases">
        <title>The genome of Rhizophagus clarus HR1 reveals common genetic basis of auxotrophy among arbuscular mycorrhizal fungi.</title>
        <authorList>
            <person name="Kobayashi Y."/>
        </authorList>
    </citation>
    <scope>NUCLEOTIDE SEQUENCE [LARGE SCALE GENOMIC DNA]</scope>
    <source>
        <strain evidence="1 2">HR1</strain>
    </source>
</reference>
<comment type="caution">
    <text evidence="1">The sequence shown here is derived from an EMBL/GenBank/DDBJ whole genome shotgun (WGS) entry which is preliminary data.</text>
</comment>
<gene>
    <name evidence="1" type="ORF">RclHR1_16170002</name>
</gene>
<sequence length="334" mass="39376">MQDYSAYIQYNEDNSVKVPFGRVVEWYISNHSLLKNRRLKSQSRLYTSELVKEGYITIQRVKGAIDFIEWSTRNGKIKSTNRIDDVITLIQKGHELLEQINSKEKRDKLCWSWTMFCTKFGQLYIGIDGKYDLNIDHTLVLSIIAKNKAGFAMPIAFDIQLHWDLAVQINFLFNIFIDNLNLSNSNKKKIKKDIQNNWICDEWCMQFIDARRLPVNNEFFWTTNNFTEKINRTIKVTYSGKQTVLTFVERLYGMTLIHKNLVENHTGKLIYEAGLVTTFNTQSRELPPKISQDILKRLNLSRLYFLLGMVERSDHPDYFYIKKNSDIIYSPYDN</sequence>
<name>A0A2Z6QH24_9GLOM</name>
<dbReference type="Proteomes" id="UP000247702">
    <property type="component" value="Unassembled WGS sequence"/>
</dbReference>
<dbReference type="AlphaFoldDB" id="A0A2Z6QH24"/>
<accession>A0A2Z6QH24</accession>
<keyword evidence="2" id="KW-1185">Reference proteome</keyword>
<dbReference type="EMBL" id="BEXD01000688">
    <property type="protein sequence ID" value="GBB89470.1"/>
    <property type="molecule type" value="Genomic_DNA"/>
</dbReference>
<proteinExistence type="predicted"/>
<evidence type="ECO:0000313" key="1">
    <source>
        <dbReference type="EMBL" id="GBB89470.1"/>
    </source>
</evidence>
<protein>
    <submittedName>
        <fullName evidence="1">Uncharacterized protein</fullName>
    </submittedName>
</protein>
<organism evidence="1 2">
    <name type="scientific">Rhizophagus clarus</name>
    <dbReference type="NCBI Taxonomy" id="94130"/>
    <lineage>
        <taxon>Eukaryota</taxon>
        <taxon>Fungi</taxon>
        <taxon>Fungi incertae sedis</taxon>
        <taxon>Mucoromycota</taxon>
        <taxon>Glomeromycotina</taxon>
        <taxon>Glomeromycetes</taxon>
        <taxon>Glomerales</taxon>
        <taxon>Glomeraceae</taxon>
        <taxon>Rhizophagus</taxon>
    </lineage>
</organism>